<feature type="domain" description="PAC" evidence="18">
    <location>
        <begin position="350"/>
        <end position="404"/>
    </location>
</feature>
<evidence type="ECO:0000256" key="9">
    <source>
        <dbReference type="ARBA" id="ARBA00022679"/>
    </source>
</evidence>
<dbReference type="InterPro" id="IPR013767">
    <property type="entry name" value="PAS_fold"/>
</dbReference>
<name>A0ABQ0H3N6_9HYPH</name>
<evidence type="ECO:0000259" key="18">
    <source>
        <dbReference type="PROSITE" id="PS50113"/>
    </source>
</evidence>
<keyword evidence="15" id="KW-0843">Virulence</keyword>
<protein>
    <recommendedName>
        <fullName evidence="3">Blue-light-activated histidine kinase</fullName>
        <ecNumber evidence="2">2.7.13.3</ecNumber>
    </recommendedName>
</protein>
<feature type="domain" description="PAC" evidence="18">
    <location>
        <begin position="99"/>
        <end position="151"/>
    </location>
</feature>
<evidence type="ECO:0000256" key="10">
    <source>
        <dbReference type="ARBA" id="ARBA00022737"/>
    </source>
</evidence>
<keyword evidence="11" id="KW-0547">Nucleotide-binding</keyword>
<keyword evidence="5" id="KW-0597">Phosphoprotein</keyword>
<dbReference type="SMART" id="SM00911">
    <property type="entry name" value="HWE_HK"/>
    <property type="match status" value="1"/>
</dbReference>
<keyword evidence="9" id="KW-0808">Transferase</keyword>
<dbReference type="SUPFAM" id="SSF55785">
    <property type="entry name" value="PYP-like sensor domain (PAS domain)"/>
    <property type="match status" value="3"/>
</dbReference>
<dbReference type="PANTHER" id="PTHR41523:SF8">
    <property type="entry name" value="ETHYLENE RESPONSE SENSOR PROTEIN"/>
    <property type="match status" value="1"/>
</dbReference>
<evidence type="ECO:0000256" key="16">
    <source>
        <dbReference type="ARBA" id="ARBA00023170"/>
    </source>
</evidence>
<evidence type="ECO:0000256" key="1">
    <source>
        <dbReference type="ARBA" id="ARBA00000085"/>
    </source>
</evidence>
<dbReference type="EC" id="2.7.13.3" evidence="2"/>
<gene>
    <name evidence="19" type="ORF">PPNSA23_34820</name>
</gene>
<evidence type="ECO:0000256" key="14">
    <source>
        <dbReference type="ARBA" id="ARBA00022991"/>
    </source>
</evidence>
<keyword evidence="7" id="KW-0285">Flavoprotein</keyword>
<sequence>MKPSADQTEILKLAGDTLDDVGNYALLELLPVGVYVCDRDGLIIRYNRAAAELWGRSPRIGDPADRFCGSWRLRYLNGTYVPHIECPMAVALATGEGVRDGEIMVERPDGSRVVALVSIEVLKNADGEVTGAINVFRDNTEQYNLRIALGERKREFESILQALPAAIYATDAEGRITFYNEAAAELWGVRPELGKSEFCGSWKLYWPDGTFLPHDECPMAMALKEKRPISGMEAAAERPDGERIPFLAFPTPLFDTAGELTGAVNMLMDIRGRKIADETAQRLAAIVESSDDAILSKDLNGIITSWNNGAERLYGYKAHEVIGQPVTILMPEDRQDEEPQILARIRRGERIDHYETIRQHKNGTLIHISLTVSPLRDGQGRIVGASKIARDITERRQAEEQQRLLLREMNHRVKNLFTLSSSLVTLCARSAASTEELVSGVRERFAALAQAHTLTLPPTWNVASDEGQTTTLHTLIRSILLPFEKKAGDGEPRAVITGPDLPLGGSAVTNFALLLHEFATNAAKYGALSVPDGHVHIACSEDGDQFALTWRESGGPPIEREPADEGFGTLLTRATVKGSLGGRITRDWASEGLVIVLSVARDQAMAR</sequence>
<dbReference type="Gene3D" id="3.30.450.20">
    <property type="entry name" value="PAS domain"/>
    <property type="match status" value="3"/>
</dbReference>
<evidence type="ECO:0000256" key="12">
    <source>
        <dbReference type="ARBA" id="ARBA00022777"/>
    </source>
</evidence>
<dbReference type="PROSITE" id="PS50113">
    <property type="entry name" value="PAC"/>
    <property type="match status" value="3"/>
</dbReference>
<dbReference type="CDD" id="cd00130">
    <property type="entry name" value="PAS"/>
    <property type="match status" value="3"/>
</dbReference>
<evidence type="ECO:0000256" key="2">
    <source>
        <dbReference type="ARBA" id="ARBA00012438"/>
    </source>
</evidence>
<proteinExistence type="predicted"/>
<keyword evidence="16" id="KW-0675">Receptor</keyword>
<dbReference type="InterPro" id="IPR036890">
    <property type="entry name" value="HATPase_C_sf"/>
</dbReference>
<evidence type="ECO:0000256" key="6">
    <source>
        <dbReference type="ARBA" id="ARBA00022606"/>
    </source>
</evidence>
<dbReference type="PROSITE" id="PS50112">
    <property type="entry name" value="PAS"/>
    <property type="match status" value="2"/>
</dbReference>
<keyword evidence="4" id="KW-0600">Photoreceptor protein</keyword>
<comment type="caution">
    <text evidence="19">The sequence shown here is derived from an EMBL/GenBank/DDBJ whole genome shotgun (WGS) entry which is preliminary data.</text>
</comment>
<dbReference type="RefSeq" id="WP_407866138.1">
    <property type="nucleotide sequence ID" value="NZ_BAAFZP010000002.1"/>
</dbReference>
<dbReference type="EMBL" id="BAAFZP010000002">
    <property type="protein sequence ID" value="GAB1583539.1"/>
    <property type="molecule type" value="Genomic_DNA"/>
</dbReference>
<evidence type="ECO:0000256" key="15">
    <source>
        <dbReference type="ARBA" id="ARBA00023026"/>
    </source>
</evidence>
<evidence type="ECO:0000313" key="19">
    <source>
        <dbReference type="EMBL" id="GAB1583539.1"/>
    </source>
</evidence>
<keyword evidence="6" id="KW-0716">Sensory transduction</keyword>
<evidence type="ECO:0000313" key="20">
    <source>
        <dbReference type="Proteomes" id="UP001628091"/>
    </source>
</evidence>
<feature type="domain" description="PAS" evidence="17">
    <location>
        <begin position="279"/>
        <end position="348"/>
    </location>
</feature>
<dbReference type="PANTHER" id="PTHR41523">
    <property type="entry name" value="TWO-COMPONENT SYSTEM SENSOR PROTEIN"/>
    <property type="match status" value="1"/>
</dbReference>
<dbReference type="InterPro" id="IPR035965">
    <property type="entry name" value="PAS-like_dom_sf"/>
</dbReference>
<evidence type="ECO:0000256" key="5">
    <source>
        <dbReference type="ARBA" id="ARBA00022553"/>
    </source>
</evidence>
<accession>A0ABQ0H3N6</accession>
<organism evidence="19 20">
    <name type="scientific">Phyllobacterium phragmitis</name>
    <dbReference type="NCBI Taxonomy" id="2670329"/>
    <lineage>
        <taxon>Bacteria</taxon>
        <taxon>Pseudomonadati</taxon>
        <taxon>Pseudomonadota</taxon>
        <taxon>Alphaproteobacteria</taxon>
        <taxon>Hyphomicrobiales</taxon>
        <taxon>Phyllobacteriaceae</taxon>
        <taxon>Phyllobacterium</taxon>
    </lineage>
</organism>
<dbReference type="InterPro" id="IPR001610">
    <property type="entry name" value="PAC"/>
</dbReference>
<keyword evidence="8" id="KW-0288">FMN</keyword>
<evidence type="ECO:0000256" key="11">
    <source>
        <dbReference type="ARBA" id="ARBA00022741"/>
    </source>
</evidence>
<dbReference type="SUPFAM" id="SSF55874">
    <property type="entry name" value="ATPase domain of HSP90 chaperone/DNA topoisomerase II/histidine kinase"/>
    <property type="match status" value="1"/>
</dbReference>
<dbReference type="NCBIfam" id="TIGR00229">
    <property type="entry name" value="sensory_box"/>
    <property type="match status" value="2"/>
</dbReference>
<keyword evidence="13" id="KW-0067">ATP-binding</keyword>
<evidence type="ECO:0000256" key="3">
    <source>
        <dbReference type="ARBA" id="ARBA00021740"/>
    </source>
</evidence>
<evidence type="ECO:0000256" key="13">
    <source>
        <dbReference type="ARBA" id="ARBA00022840"/>
    </source>
</evidence>
<evidence type="ECO:0000256" key="7">
    <source>
        <dbReference type="ARBA" id="ARBA00022630"/>
    </source>
</evidence>
<dbReference type="Pfam" id="PF00989">
    <property type="entry name" value="PAS"/>
    <property type="match status" value="1"/>
</dbReference>
<dbReference type="InterPro" id="IPR000700">
    <property type="entry name" value="PAS-assoc_C"/>
</dbReference>
<dbReference type="Proteomes" id="UP001628091">
    <property type="component" value="Unassembled WGS sequence"/>
</dbReference>
<comment type="catalytic activity">
    <reaction evidence="1">
        <text>ATP + protein L-histidine = ADP + protein N-phospho-L-histidine.</text>
        <dbReference type="EC" id="2.7.13.3"/>
    </reaction>
</comment>
<dbReference type="SMART" id="SM00086">
    <property type="entry name" value="PAC"/>
    <property type="match status" value="3"/>
</dbReference>
<keyword evidence="14" id="KW-0157">Chromophore</keyword>
<keyword evidence="10" id="KW-0677">Repeat</keyword>
<evidence type="ECO:0000259" key="17">
    <source>
        <dbReference type="PROSITE" id="PS50112"/>
    </source>
</evidence>
<dbReference type="SMART" id="SM00091">
    <property type="entry name" value="PAS"/>
    <property type="match status" value="3"/>
</dbReference>
<dbReference type="Gene3D" id="3.30.565.10">
    <property type="entry name" value="Histidine kinase-like ATPase, C-terminal domain"/>
    <property type="match status" value="1"/>
</dbReference>
<keyword evidence="12" id="KW-0418">Kinase</keyword>
<dbReference type="Pfam" id="PF08448">
    <property type="entry name" value="PAS_4"/>
    <property type="match status" value="2"/>
</dbReference>
<evidence type="ECO:0000256" key="4">
    <source>
        <dbReference type="ARBA" id="ARBA00022543"/>
    </source>
</evidence>
<dbReference type="InterPro" id="IPR000014">
    <property type="entry name" value="PAS"/>
</dbReference>
<keyword evidence="20" id="KW-1185">Reference proteome</keyword>
<evidence type="ECO:0000256" key="8">
    <source>
        <dbReference type="ARBA" id="ARBA00022643"/>
    </source>
</evidence>
<feature type="domain" description="PAS" evidence="17">
    <location>
        <begin position="152"/>
        <end position="192"/>
    </location>
</feature>
<dbReference type="InterPro" id="IPR013656">
    <property type="entry name" value="PAS_4"/>
</dbReference>
<reference evidence="19 20" key="1">
    <citation type="submission" date="2024-10" db="EMBL/GenBank/DDBJ databases">
        <title>Isolation, draft genome sequencing and identification of Phyllobacterium sp. NSA23, isolated from leaf soil.</title>
        <authorList>
            <person name="Akita H."/>
        </authorList>
    </citation>
    <scope>NUCLEOTIDE SEQUENCE [LARGE SCALE GENOMIC DNA]</scope>
    <source>
        <strain evidence="19 20">NSA23</strain>
    </source>
</reference>
<dbReference type="Pfam" id="PF07536">
    <property type="entry name" value="HWE_HK"/>
    <property type="match status" value="1"/>
</dbReference>
<feature type="domain" description="PAC" evidence="18">
    <location>
        <begin position="230"/>
        <end position="282"/>
    </location>
</feature>
<dbReference type="InterPro" id="IPR011102">
    <property type="entry name" value="Sig_transdc_His_kinase_HWE"/>
</dbReference>